<dbReference type="InterPro" id="IPR005510">
    <property type="entry name" value="Csm4"/>
</dbReference>
<organism evidence="5">
    <name type="scientific">uncultured Sulfurovum sp</name>
    <dbReference type="NCBI Taxonomy" id="269237"/>
    <lineage>
        <taxon>Bacteria</taxon>
        <taxon>Pseudomonadati</taxon>
        <taxon>Campylobacterota</taxon>
        <taxon>Epsilonproteobacteria</taxon>
        <taxon>Campylobacterales</taxon>
        <taxon>Sulfurovaceae</taxon>
        <taxon>Sulfurovum</taxon>
        <taxon>environmental samples</taxon>
    </lineage>
</organism>
<proteinExistence type="inferred from homology"/>
<evidence type="ECO:0000256" key="3">
    <source>
        <dbReference type="ARBA" id="ARBA00022884"/>
    </source>
</evidence>
<protein>
    <recommendedName>
        <fullName evidence="2">CRISPR system Cms protein Csm4</fullName>
    </recommendedName>
</protein>
<evidence type="ECO:0000256" key="2">
    <source>
        <dbReference type="ARBA" id="ARBA00016109"/>
    </source>
</evidence>
<evidence type="ECO:0000256" key="4">
    <source>
        <dbReference type="ARBA" id="ARBA00023118"/>
    </source>
</evidence>
<evidence type="ECO:0000313" key="5">
    <source>
        <dbReference type="EMBL" id="CAA6826717.1"/>
    </source>
</evidence>
<gene>
    <name evidence="5" type="ORF">HELGO_WM8215</name>
</gene>
<sequence>MKLIKVKITPHSSFVTFPKGDTLFGHFAYHTFLEGEETFRNYVNEKPKIIFSDILPDGYLYKPTLPLKAFGLDENEKKAFRKKAWIRVDTLQDGNLIEAKELSFYKKEIKVRNSLNRVSFSTDDSGEFAPFSLEELSFTYQPVIYVMFDENVFDEEQIIERLNLIGKVGFGKKGSIGKGHFSAKLDEAFKGFDEVESNYYLTLSPTILNKQPNIQKAYYNTFNRFGKSHSSQTPFKKPLLMADSGAVVKLEKCEPYIGRGVENGVNQQSFVQGYSIVVPFKFEGLDNG</sequence>
<evidence type="ECO:0000256" key="1">
    <source>
        <dbReference type="ARBA" id="ARBA00005772"/>
    </source>
</evidence>
<accession>A0A6S6U8X6</accession>
<dbReference type="GO" id="GO:0051607">
    <property type="term" value="P:defense response to virus"/>
    <property type="evidence" value="ECO:0007669"/>
    <property type="project" value="UniProtKB-KW"/>
</dbReference>
<dbReference type="AlphaFoldDB" id="A0A6S6U8X6"/>
<name>A0A6S6U8X6_9BACT</name>
<keyword evidence="3" id="KW-0694">RNA-binding</keyword>
<reference evidence="5" key="1">
    <citation type="submission" date="2020-01" db="EMBL/GenBank/DDBJ databases">
        <authorList>
            <person name="Meier V. D."/>
            <person name="Meier V D."/>
        </authorList>
    </citation>
    <scope>NUCLEOTIDE SEQUENCE</scope>
    <source>
        <strain evidence="5">HLG_WM_MAG_05</strain>
    </source>
</reference>
<comment type="similarity">
    <text evidence="1">Belongs to the CRISPR-associated Csm4 family.</text>
</comment>
<dbReference type="EMBL" id="CACVAU010000089">
    <property type="protein sequence ID" value="CAA6826717.1"/>
    <property type="molecule type" value="Genomic_DNA"/>
</dbReference>
<dbReference type="GO" id="GO:0003723">
    <property type="term" value="F:RNA binding"/>
    <property type="evidence" value="ECO:0007669"/>
    <property type="project" value="UniProtKB-KW"/>
</dbReference>
<dbReference type="NCBIfam" id="TIGR01903">
    <property type="entry name" value="cas5_csm4"/>
    <property type="match status" value="1"/>
</dbReference>
<keyword evidence="4" id="KW-0051">Antiviral defense</keyword>